<dbReference type="InterPro" id="IPR015876">
    <property type="entry name" value="Acyl-CoA_DS"/>
</dbReference>
<dbReference type="OrthoDB" id="10260134at2759"/>
<dbReference type="InterPro" id="IPR005804">
    <property type="entry name" value="FA_desaturase_dom"/>
</dbReference>
<comment type="similarity">
    <text evidence="2">Belongs to the fatty acid desaturase type 1 family.</text>
</comment>
<keyword evidence="5" id="KW-0276">Fatty acid metabolism</keyword>
<feature type="transmembrane region" description="Helical" evidence="13">
    <location>
        <begin position="90"/>
        <end position="112"/>
    </location>
</feature>
<dbReference type="GO" id="GO:0005789">
    <property type="term" value="C:endoplasmic reticulum membrane"/>
    <property type="evidence" value="ECO:0007669"/>
    <property type="project" value="TreeGrafter"/>
</dbReference>
<keyword evidence="4 13" id="KW-0812">Transmembrane</keyword>
<feature type="transmembrane region" description="Helical" evidence="13">
    <location>
        <begin position="233"/>
        <end position="251"/>
    </location>
</feature>
<evidence type="ECO:0000259" key="14">
    <source>
        <dbReference type="Pfam" id="PF00487"/>
    </source>
</evidence>
<keyword evidence="3" id="KW-0444">Lipid biosynthesis</keyword>
<accession>A0A8J2PKA8</accession>
<evidence type="ECO:0000313" key="15">
    <source>
        <dbReference type="EMBL" id="CAG7833998.1"/>
    </source>
</evidence>
<feature type="compositionally biased region" description="Low complexity" evidence="12">
    <location>
        <begin position="19"/>
        <end position="31"/>
    </location>
</feature>
<gene>
    <name evidence="15" type="ORF">AFUS01_LOCUS43550</name>
</gene>
<evidence type="ECO:0000256" key="6">
    <source>
        <dbReference type="ARBA" id="ARBA00022989"/>
    </source>
</evidence>
<dbReference type="EMBL" id="CAJVCH010570079">
    <property type="protein sequence ID" value="CAG7833998.1"/>
    <property type="molecule type" value="Genomic_DNA"/>
</dbReference>
<evidence type="ECO:0000256" key="3">
    <source>
        <dbReference type="ARBA" id="ARBA00022516"/>
    </source>
</evidence>
<feature type="domain" description="Fatty acid desaturase" evidence="14">
    <location>
        <begin position="114"/>
        <end position="294"/>
    </location>
</feature>
<keyword evidence="10 13" id="KW-0472">Membrane</keyword>
<keyword evidence="11" id="KW-0275">Fatty acid biosynthesis</keyword>
<dbReference type="AlphaFoldDB" id="A0A8J2PKA8"/>
<comment type="subcellular location">
    <subcellularLocation>
        <location evidence="1">Membrane</location>
        <topology evidence="1">Multi-pass membrane protein</topology>
    </subcellularLocation>
</comment>
<sequence length="303" mass="34479">MQLKDNEISMESRSEGRTESSSSSGLHSSNSDIPNQKGGESVNGKDLGKMTSSDSKAWIPEDEVGYLARTDNLKGLEDDSPRGKIVWRNVIIFAYVHMAALYAVVMIITGKIRWQTMVFAWILHLLGGLGITAGAHRCYSHKAYKAKTPLKILLVFMQTLAFQNSMWEWVRDHRVHHKYSETNADPHNARRGFFFAHIGWLLCRKHDLVRVKGKNVDLSDIEADRVLMFQKKYHLPLGLLIAFVLPTYLPHKLWGESVLGGFLVASVFRYAFTLNMTWLVNSAAHMWGNKPYDKTINPSENRM</sequence>
<dbReference type="PANTHER" id="PTHR11351">
    <property type="entry name" value="ACYL-COA DESATURASE"/>
    <property type="match status" value="1"/>
</dbReference>
<evidence type="ECO:0000256" key="1">
    <source>
        <dbReference type="ARBA" id="ARBA00004141"/>
    </source>
</evidence>
<evidence type="ECO:0000256" key="9">
    <source>
        <dbReference type="ARBA" id="ARBA00023098"/>
    </source>
</evidence>
<evidence type="ECO:0000256" key="10">
    <source>
        <dbReference type="ARBA" id="ARBA00023136"/>
    </source>
</evidence>
<keyword evidence="7" id="KW-0560">Oxidoreductase</keyword>
<name>A0A8J2PKA8_9HEXA</name>
<evidence type="ECO:0000256" key="12">
    <source>
        <dbReference type="SAM" id="MobiDB-lite"/>
    </source>
</evidence>
<evidence type="ECO:0000256" key="13">
    <source>
        <dbReference type="SAM" id="Phobius"/>
    </source>
</evidence>
<feature type="compositionally biased region" description="Basic and acidic residues" evidence="12">
    <location>
        <begin position="1"/>
        <end position="18"/>
    </location>
</feature>
<feature type="transmembrane region" description="Helical" evidence="13">
    <location>
        <begin position="118"/>
        <end position="139"/>
    </location>
</feature>
<organism evidence="15 16">
    <name type="scientific">Allacma fusca</name>
    <dbReference type="NCBI Taxonomy" id="39272"/>
    <lineage>
        <taxon>Eukaryota</taxon>
        <taxon>Metazoa</taxon>
        <taxon>Ecdysozoa</taxon>
        <taxon>Arthropoda</taxon>
        <taxon>Hexapoda</taxon>
        <taxon>Collembola</taxon>
        <taxon>Symphypleona</taxon>
        <taxon>Sminthuridae</taxon>
        <taxon>Allacma</taxon>
    </lineage>
</organism>
<evidence type="ECO:0000256" key="8">
    <source>
        <dbReference type="ARBA" id="ARBA00023004"/>
    </source>
</evidence>
<feature type="non-terminal residue" evidence="15">
    <location>
        <position position="303"/>
    </location>
</feature>
<dbReference type="PANTHER" id="PTHR11351:SF31">
    <property type="entry name" value="DESATURASE 1, ISOFORM A-RELATED"/>
    <property type="match status" value="1"/>
</dbReference>
<evidence type="ECO:0000256" key="11">
    <source>
        <dbReference type="ARBA" id="ARBA00023160"/>
    </source>
</evidence>
<keyword evidence="9" id="KW-0443">Lipid metabolism</keyword>
<dbReference type="GO" id="GO:0006636">
    <property type="term" value="P:unsaturated fatty acid biosynthetic process"/>
    <property type="evidence" value="ECO:0007669"/>
    <property type="project" value="TreeGrafter"/>
</dbReference>
<dbReference type="CDD" id="cd03505">
    <property type="entry name" value="Delta9-FADS-like"/>
    <property type="match status" value="1"/>
</dbReference>
<reference evidence="15" key="1">
    <citation type="submission" date="2021-06" db="EMBL/GenBank/DDBJ databases">
        <authorList>
            <person name="Hodson N. C."/>
            <person name="Mongue J. A."/>
            <person name="Jaron S. K."/>
        </authorList>
    </citation>
    <scope>NUCLEOTIDE SEQUENCE</scope>
</reference>
<comment type="caution">
    <text evidence="15">The sequence shown here is derived from an EMBL/GenBank/DDBJ whole genome shotgun (WGS) entry which is preliminary data.</text>
</comment>
<evidence type="ECO:0000256" key="7">
    <source>
        <dbReference type="ARBA" id="ARBA00023002"/>
    </source>
</evidence>
<proteinExistence type="inferred from homology"/>
<protein>
    <recommendedName>
        <fullName evidence="14">Fatty acid desaturase domain-containing protein</fullName>
    </recommendedName>
</protein>
<evidence type="ECO:0000313" key="16">
    <source>
        <dbReference type="Proteomes" id="UP000708208"/>
    </source>
</evidence>
<dbReference type="Pfam" id="PF00487">
    <property type="entry name" value="FA_desaturase"/>
    <property type="match status" value="1"/>
</dbReference>
<keyword evidence="6 13" id="KW-1133">Transmembrane helix</keyword>
<evidence type="ECO:0000256" key="4">
    <source>
        <dbReference type="ARBA" id="ARBA00022692"/>
    </source>
</evidence>
<dbReference type="GO" id="GO:0004768">
    <property type="term" value="F:stearoyl-CoA 9-desaturase activity"/>
    <property type="evidence" value="ECO:0007669"/>
    <property type="project" value="TreeGrafter"/>
</dbReference>
<dbReference type="Proteomes" id="UP000708208">
    <property type="component" value="Unassembled WGS sequence"/>
</dbReference>
<dbReference type="GO" id="GO:0005506">
    <property type="term" value="F:iron ion binding"/>
    <property type="evidence" value="ECO:0007669"/>
    <property type="project" value="TreeGrafter"/>
</dbReference>
<feature type="region of interest" description="Disordered" evidence="12">
    <location>
        <begin position="1"/>
        <end position="53"/>
    </location>
</feature>
<evidence type="ECO:0000256" key="5">
    <source>
        <dbReference type="ARBA" id="ARBA00022832"/>
    </source>
</evidence>
<keyword evidence="8" id="KW-0408">Iron</keyword>
<keyword evidence="16" id="KW-1185">Reference proteome</keyword>
<evidence type="ECO:0000256" key="2">
    <source>
        <dbReference type="ARBA" id="ARBA00009295"/>
    </source>
</evidence>
<feature type="transmembrane region" description="Helical" evidence="13">
    <location>
        <begin position="257"/>
        <end position="280"/>
    </location>
</feature>